<dbReference type="GO" id="GO:0140359">
    <property type="term" value="F:ABC-type transporter activity"/>
    <property type="evidence" value="ECO:0007669"/>
    <property type="project" value="InterPro"/>
</dbReference>
<feature type="transmembrane region" description="Helical" evidence="6">
    <location>
        <begin position="171"/>
        <end position="195"/>
    </location>
</feature>
<feature type="transmembrane region" description="Helical" evidence="6">
    <location>
        <begin position="88"/>
        <end position="110"/>
    </location>
</feature>
<feature type="transmembrane region" description="Helical" evidence="6">
    <location>
        <begin position="51"/>
        <end position="68"/>
    </location>
</feature>
<feature type="transmembrane region" description="Helical" evidence="6">
    <location>
        <begin position="20"/>
        <end position="39"/>
    </location>
</feature>
<evidence type="ECO:0000256" key="3">
    <source>
        <dbReference type="ARBA" id="ARBA00022692"/>
    </source>
</evidence>
<feature type="domain" description="ABC transmembrane type-1" evidence="7">
    <location>
        <begin position="52"/>
        <end position="351"/>
    </location>
</feature>
<dbReference type="GO" id="GO:0005886">
    <property type="term" value="C:plasma membrane"/>
    <property type="evidence" value="ECO:0007669"/>
    <property type="project" value="UniProtKB-SubCell"/>
</dbReference>
<keyword evidence="5 6" id="KW-0472">Membrane</keyword>
<protein>
    <submittedName>
        <fullName evidence="8">ABC transporter ATP-binding protein/permease</fullName>
    </submittedName>
</protein>
<feature type="transmembrane region" description="Helical" evidence="6">
    <location>
        <begin position="289"/>
        <end position="309"/>
    </location>
</feature>
<dbReference type="InterPro" id="IPR050835">
    <property type="entry name" value="ABC_transporter_sub-D"/>
</dbReference>
<comment type="caution">
    <text evidence="8">The sequence shown here is derived from an EMBL/GenBank/DDBJ whole genome shotgun (WGS) entry which is preliminary data.</text>
</comment>
<dbReference type="OrthoDB" id="9810134at2"/>
<dbReference type="SUPFAM" id="SSF90123">
    <property type="entry name" value="ABC transporter transmembrane region"/>
    <property type="match status" value="1"/>
</dbReference>
<keyword evidence="3 6" id="KW-0812">Transmembrane</keyword>
<evidence type="ECO:0000256" key="2">
    <source>
        <dbReference type="ARBA" id="ARBA00022448"/>
    </source>
</evidence>
<evidence type="ECO:0000256" key="5">
    <source>
        <dbReference type="ARBA" id="ARBA00023136"/>
    </source>
</evidence>
<proteinExistence type="predicted"/>
<evidence type="ECO:0000256" key="6">
    <source>
        <dbReference type="SAM" id="Phobius"/>
    </source>
</evidence>
<organism evidence="8 9">
    <name type="scientific">Vineibacter terrae</name>
    <dbReference type="NCBI Taxonomy" id="2586908"/>
    <lineage>
        <taxon>Bacteria</taxon>
        <taxon>Pseudomonadati</taxon>
        <taxon>Pseudomonadota</taxon>
        <taxon>Alphaproteobacteria</taxon>
        <taxon>Hyphomicrobiales</taxon>
        <taxon>Vineibacter</taxon>
    </lineage>
</organism>
<dbReference type="GO" id="GO:0005524">
    <property type="term" value="F:ATP binding"/>
    <property type="evidence" value="ECO:0007669"/>
    <property type="project" value="UniProtKB-KW"/>
</dbReference>
<keyword evidence="9" id="KW-1185">Reference proteome</keyword>
<dbReference type="AlphaFoldDB" id="A0A5C8P790"/>
<dbReference type="SUPFAM" id="SSF52540">
    <property type="entry name" value="P-loop containing nucleoside triphosphate hydrolases"/>
    <property type="match status" value="1"/>
</dbReference>
<dbReference type="PANTHER" id="PTHR11384:SF59">
    <property type="entry name" value="LYSOSOMAL COBALAMIN TRANSPORTER ABCD4"/>
    <property type="match status" value="1"/>
</dbReference>
<dbReference type="Pfam" id="PF06472">
    <property type="entry name" value="ABC_membrane_2"/>
    <property type="match status" value="1"/>
</dbReference>
<keyword evidence="4 6" id="KW-1133">Transmembrane helix</keyword>
<evidence type="ECO:0000313" key="9">
    <source>
        <dbReference type="Proteomes" id="UP000321638"/>
    </source>
</evidence>
<sequence length="586" mass="63765">MQCSRAEPMTQDTAARSKSGMLDHCGFLWRFVLFALPFWSAGHKWMNRGRLALIAALTVAQVAVQVGLNSWSARLYNAIEGRHLDAFLGLIATFVLLLLASILVFSITLHTKRRLEFAWRVWITNNTLSVWMAQGRHYQLGLIAGDHDNPDGRIAEDIRVTTEAAVELGQALFYCILLFGTFVAVLWTLSGVIHVEAGGTVIPIPGFMVFVALAYSAIGTSLALWAGSPLVGASNLRQTVEANFRFGLARAREYSESIALIGGDADERTHLQELLRGVRRGWERQTYGLVRIIVFTTAYGVLANPFPLLVAAPRYIMGFISLGTLMQMAQAFSQVTAALSFPVDNLSGIAQWRASVERVMALQDALGELQEKLGANRIEVKHEGSLLQLAGVRVMKHDAAPVMKEITAEIGPGEHVLIEGKTAICHKLILAVAGLWPWGTGKVTLPAGASIFVASDRPYLPVGALGEAVCYPLTLGVCTPGDINAALHRVGLGDWAGNLGVIENWEQVLSVAQQQRLSFARMLLHRPDWIFLAEAMNALDEATQREMAELLVAEFPSAAVVAVGRAGLFDGFFQRVLRVEATTASG</sequence>
<dbReference type="PANTHER" id="PTHR11384">
    <property type="entry name" value="ATP-BINDING CASSETTE, SUB-FAMILY D MEMBER"/>
    <property type="match status" value="1"/>
</dbReference>
<dbReference type="Proteomes" id="UP000321638">
    <property type="component" value="Unassembled WGS sequence"/>
</dbReference>
<dbReference type="InterPro" id="IPR011527">
    <property type="entry name" value="ABC1_TM_dom"/>
</dbReference>
<keyword evidence="2" id="KW-0813">Transport</keyword>
<feature type="transmembrane region" description="Helical" evidence="6">
    <location>
        <begin position="207"/>
        <end position="227"/>
    </location>
</feature>
<evidence type="ECO:0000256" key="4">
    <source>
        <dbReference type="ARBA" id="ARBA00022989"/>
    </source>
</evidence>
<dbReference type="InterPro" id="IPR036640">
    <property type="entry name" value="ABC1_TM_sf"/>
</dbReference>
<evidence type="ECO:0000313" key="8">
    <source>
        <dbReference type="EMBL" id="TXL69495.1"/>
    </source>
</evidence>
<dbReference type="EMBL" id="VDUZ01000081">
    <property type="protein sequence ID" value="TXL69495.1"/>
    <property type="molecule type" value="Genomic_DNA"/>
</dbReference>
<name>A0A5C8P790_9HYPH</name>
<evidence type="ECO:0000256" key="1">
    <source>
        <dbReference type="ARBA" id="ARBA00004651"/>
    </source>
</evidence>
<dbReference type="InterPro" id="IPR027417">
    <property type="entry name" value="P-loop_NTPase"/>
</dbReference>
<gene>
    <name evidence="8" type="ORF">FHP25_38850</name>
</gene>
<dbReference type="PROSITE" id="PS50929">
    <property type="entry name" value="ABC_TM1F"/>
    <property type="match status" value="1"/>
</dbReference>
<evidence type="ECO:0000259" key="7">
    <source>
        <dbReference type="PROSITE" id="PS50929"/>
    </source>
</evidence>
<keyword evidence="8" id="KW-0547">Nucleotide-binding</keyword>
<accession>A0A5C8P790</accession>
<reference evidence="8 9" key="1">
    <citation type="submission" date="2019-06" db="EMBL/GenBank/DDBJ databases">
        <title>New taxonomy in bacterial strain CC-CFT640, isolated from vineyard.</title>
        <authorList>
            <person name="Lin S.-Y."/>
            <person name="Tsai C.-F."/>
            <person name="Young C.-C."/>
        </authorList>
    </citation>
    <scope>NUCLEOTIDE SEQUENCE [LARGE SCALE GENOMIC DNA]</scope>
    <source>
        <strain evidence="8 9">CC-CFT640</strain>
    </source>
</reference>
<dbReference type="Gene3D" id="1.20.1560.10">
    <property type="entry name" value="ABC transporter type 1, transmembrane domain"/>
    <property type="match status" value="1"/>
</dbReference>
<keyword evidence="8" id="KW-0067">ATP-binding</keyword>
<dbReference type="Gene3D" id="3.40.50.300">
    <property type="entry name" value="P-loop containing nucleotide triphosphate hydrolases"/>
    <property type="match status" value="1"/>
</dbReference>
<comment type="subcellular location">
    <subcellularLocation>
        <location evidence="1">Cell membrane</location>
        <topology evidence="1">Multi-pass membrane protein</topology>
    </subcellularLocation>
</comment>